<evidence type="ECO:0000256" key="8">
    <source>
        <dbReference type="SAM" id="Phobius"/>
    </source>
</evidence>
<feature type="transmembrane region" description="Helical" evidence="8">
    <location>
        <begin position="315"/>
        <end position="341"/>
    </location>
</feature>
<proteinExistence type="inferred from homology"/>
<feature type="transmembrane region" description="Helical" evidence="8">
    <location>
        <begin position="362"/>
        <end position="392"/>
    </location>
</feature>
<keyword evidence="3 8" id="KW-0812">Transmembrane</keyword>
<evidence type="ECO:0000313" key="12">
    <source>
        <dbReference type="Proteomes" id="UP000037395"/>
    </source>
</evidence>
<dbReference type="AlphaFoldDB" id="A0A1E7N5P7"/>
<dbReference type="KEGG" id="kau:B6264_07670"/>
<comment type="caution">
    <text evidence="11">The sequence shown here is derived from an EMBL/GenBank/DDBJ whole genome shotgun (WGS) entry which is preliminary data.</text>
</comment>
<dbReference type="Pfam" id="PF02687">
    <property type="entry name" value="FtsX"/>
    <property type="match status" value="1"/>
</dbReference>
<dbReference type="InterPro" id="IPR050250">
    <property type="entry name" value="Macrolide_Exporter_MacB"/>
</dbReference>
<reference evidence="11" key="3">
    <citation type="submission" date="2016-08" db="EMBL/GenBank/DDBJ databases">
        <title>Sequencing, Assembly and Comparative Genomics of S. aureofaciens ATCC 10762.</title>
        <authorList>
            <person name="Gradnigo J.S."/>
            <person name="Johnson N."/>
            <person name="Somerville G.A."/>
        </authorList>
    </citation>
    <scope>NUCLEOTIDE SEQUENCE [LARGE SCALE GENOMIC DNA]</scope>
    <source>
        <strain evidence="11">ATCC 10762</strain>
    </source>
</reference>
<evidence type="ECO:0000313" key="13">
    <source>
        <dbReference type="Proteomes" id="UP000610124"/>
    </source>
</evidence>
<protein>
    <recommendedName>
        <fullName evidence="9">ABC3 transporter permease C-terminal domain-containing protein</fullName>
    </recommendedName>
</protein>
<evidence type="ECO:0000256" key="4">
    <source>
        <dbReference type="ARBA" id="ARBA00022989"/>
    </source>
</evidence>
<keyword evidence="12" id="KW-1185">Reference proteome</keyword>
<evidence type="ECO:0000256" key="2">
    <source>
        <dbReference type="ARBA" id="ARBA00022475"/>
    </source>
</evidence>
<evidence type="ECO:0000256" key="6">
    <source>
        <dbReference type="ARBA" id="ARBA00038076"/>
    </source>
</evidence>
<evidence type="ECO:0000256" key="5">
    <source>
        <dbReference type="ARBA" id="ARBA00023136"/>
    </source>
</evidence>
<feature type="region of interest" description="Disordered" evidence="7">
    <location>
        <begin position="95"/>
        <end position="155"/>
    </location>
</feature>
<reference evidence="12" key="4">
    <citation type="submission" date="2016-08" db="EMBL/GenBank/DDBJ databases">
        <title>Sequencing, assembly and comparative genomics of S. aureofaciens ATCC 10762.</title>
        <authorList>
            <person name="Gradnigo J.S."/>
            <person name="Johnson N."/>
            <person name="Somerville G.A."/>
        </authorList>
    </citation>
    <scope>NUCLEOTIDE SEQUENCE [LARGE SCALE GENOMIC DNA]</scope>
    <source>
        <strain evidence="12">ATCC 10762 / DSM 40127 / CCM 3239 / JCM 4008 / LMG 5968 / NBRC 12843 / NCIMB 8234 / A-377</strain>
    </source>
</reference>
<dbReference type="EMBL" id="BMUB01000006">
    <property type="protein sequence ID" value="GGU77153.1"/>
    <property type="molecule type" value="Genomic_DNA"/>
</dbReference>
<accession>A0A8H9LLB2</accession>
<comment type="subcellular location">
    <subcellularLocation>
        <location evidence="1">Cell membrane</location>
        <topology evidence="1">Multi-pass membrane protein</topology>
    </subcellularLocation>
</comment>
<keyword evidence="5 8" id="KW-0472">Membrane</keyword>
<evidence type="ECO:0000256" key="3">
    <source>
        <dbReference type="ARBA" id="ARBA00022692"/>
    </source>
</evidence>
<feature type="transmembrane region" description="Helical" evidence="8">
    <location>
        <begin position="535"/>
        <end position="556"/>
    </location>
</feature>
<feature type="transmembrane region" description="Helical" evidence="8">
    <location>
        <begin position="412"/>
        <end position="437"/>
    </location>
</feature>
<evidence type="ECO:0000313" key="10">
    <source>
        <dbReference type="EMBL" id="GGU77153.1"/>
    </source>
</evidence>
<dbReference type="Proteomes" id="UP000037395">
    <property type="component" value="Unassembled WGS sequence"/>
</dbReference>
<dbReference type="Proteomes" id="UP000610124">
    <property type="component" value="Unassembled WGS sequence"/>
</dbReference>
<feature type="transmembrane region" description="Helical" evidence="8">
    <location>
        <begin position="820"/>
        <end position="846"/>
    </location>
</feature>
<feature type="transmembrane region" description="Helical" evidence="8">
    <location>
        <begin position="923"/>
        <end position="944"/>
    </location>
</feature>
<dbReference type="OrthoDB" id="3405625at2"/>
<dbReference type="RefSeq" id="WP_030554408.1">
    <property type="nucleotide sequence ID" value="NZ_BMUB01000006.1"/>
</dbReference>
<dbReference type="GO" id="GO:0005886">
    <property type="term" value="C:plasma membrane"/>
    <property type="evidence" value="ECO:0007669"/>
    <property type="project" value="UniProtKB-SubCell"/>
</dbReference>
<reference evidence="10" key="5">
    <citation type="submission" date="2020-09" db="EMBL/GenBank/DDBJ databases">
        <authorList>
            <person name="Sun Q."/>
            <person name="Ohkuma M."/>
        </authorList>
    </citation>
    <scope>NUCLEOTIDE SEQUENCE</scope>
    <source>
        <strain evidence="10">JCM 4434</strain>
    </source>
</reference>
<organism evidence="11 12">
    <name type="scientific">Kitasatospora aureofaciens</name>
    <name type="common">Streptomyces aureofaciens</name>
    <dbReference type="NCBI Taxonomy" id="1894"/>
    <lineage>
        <taxon>Bacteria</taxon>
        <taxon>Bacillati</taxon>
        <taxon>Actinomycetota</taxon>
        <taxon>Actinomycetes</taxon>
        <taxon>Kitasatosporales</taxon>
        <taxon>Streptomycetaceae</taxon>
        <taxon>Kitasatospora</taxon>
    </lineage>
</organism>
<feature type="compositionally biased region" description="Basic and acidic residues" evidence="7">
    <location>
        <begin position="109"/>
        <end position="121"/>
    </location>
</feature>
<feature type="compositionally biased region" description="Polar residues" evidence="7">
    <location>
        <begin position="140"/>
        <end position="152"/>
    </location>
</feature>
<evidence type="ECO:0000256" key="7">
    <source>
        <dbReference type="SAM" id="MobiDB-lite"/>
    </source>
</evidence>
<feature type="domain" description="ABC3 transporter permease C-terminal" evidence="9">
    <location>
        <begin position="323"/>
        <end position="440"/>
    </location>
</feature>
<sequence length="956" mass="99593">MKPGAWRLALRIARRDALRAKGRSALVVAMVALPVLGVTGADVFFRSATLEPAERVVRTMGQADGQLELVDRGASVKQAPDPGDHSYLAVNPKYETKDGAAPHYTPEQQRSRDTEPARLARELLPPGSTLLTDSPGPDTAASSTEGLLTTRTSEADLTDPVWHGRLDVIEGSAPTNDQQAAVTREFLNRSGLRIGDRTTVRGLESTPFTITAVVEYPGDLKGTELVTRPGTLIGKLPGGSGSSGRDTAGATRWLVKLPAGATLDWAKVTELNGYGFVLASRSVILHPPARADVPYYVEMDRIHGESGTALLDRTYVVILATVVGMALLEIVLLAGPAFAVGARRSRRQLGLLAAAGGDRANVRAVVLGGGIVLGLTGAALGLGLGVALVALLRPRAEEYSGARFGHFNLQPLDLLGVLLVGLVTGLLAAIVPAVQASRQDVVSALTGRDSLKPPSRKLALLGLLMLGAGSALALVGATSGFSSRTLAVLGGSLLAELGMVVLAPYLVGLFGKLGRWLPLGPRLALRDSVRHRGRTAPAVAAVMAAVAGSVAVNVYLASYDEQYRREYVAAGPPGAVILGTGYGTGTETKLLPQMRDTVERSITALGPRADVSHVDYKGDCQDGNPCGYIQVMPPKERRCPVFDRDTDDPVEPGEIKRVMSTDPRCQVNERRGSQYGDLTAGDANLLRNLYGVTDPAAGQALTAGKAVVFDPRYFENGKVVLRYSEPITTGADGARTKPKNIETTVDAVLAPSAMPAPGQLVISPDTATRLGFTTRPAGSVWLPGTAPSDGDQQKADGALAKLTDHTVLSVERGYQSKAGLVGLGLAGFAGLVALGAAGIATGLAAADSQRDLTTLAAVGAEPRIRRSLSGFQCGVIAAMGTLLGAVCGLLPAVALRKVQGLAADYPGISPEELADKSSVVLPWPTIAATVVVLPLLAAALAALLTRSRISLLRRTG</sequence>
<keyword evidence="2" id="KW-1003">Cell membrane</keyword>
<evidence type="ECO:0000256" key="1">
    <source>
        <dbReference type="ARBA" id="ARBA00004651"/>
    </source>
</evidence>
<name>A0A1E7N5P7_KITAU</name>
<reference evidence="10 13" key="1">
    <citation type="journal article" date="2014" name="Int. J. Syst. Evol. Microbiol.">
        <title>Complete genome sequence of Corynebacterium casei LMG S-19264T (=DSM 44701T), isolated from a smear-ripened cheese.</title>
        <authorList>
            <consortium name="US DOE Joint Genome Institute (JGI-PGF)"/>
            <person name="Walter F."/>
            <person name="Albersmeier A."/>
            <person name="Kalinowski J."/>
            <person name="Ruckert C."/>
        </authorList>
    </citation>
    <scope>NUCLEOTIDE SEQUENCE [LARGE SCALE GENOMIC DNA]</scope>
    <source>
        <strain evidence="10 13">JCM 4434</strain>
    </source>
</reference>
<evidence type="ECO:0000259" key="9">
    <source>
        <dbReference type="Pfam" id="PF02687"/>
    </source>
</evidence>
<reference evidence="11 12" key="2">
    <citation type="submission" date="2014-07" db="EMBL/GenBank/DDBJ databases">
        <authorList>
            <person name="Zhang J.E."/>
            <person name="Yang H."/>
            <person name="Guo J."/>
            <person name="Deng Z."/>
            <person name="Luo H."/>
            <person name="Luo M."/>
            <person name="Zhao B."/>
        </authorList>
    </citation>
    <scope>NUCLEOTIDE SEQUENCE [LARGE SCALE GENOMIC DNA]</scope>
    <source>
        <strain evidence="11">ATCC 10762</strain>
        <strain evidence="12">ATCC 10762 / DSM 40127 / CCM 3239 / JCM 4008 / LMG 5968 / NBRC 12843 / NCIMB 8234 / A-377</strain>
    </source>
</reference>
<dbReference type="EMBL" id="JPRF03000031">
    <property type="protein sequence ID" value="OEV36027.1"/>
    <property type="molecule type" value="Genomic_DNA"/>
</dbReference>
<dbReference type="PANTHER" id="PTHR30572:SF4">
    <property type="entry name" value="ABC TRANSPORTER PERMEASE YTRF"/>
    <property type="match status" value="1"/>
</dbReference>
<dbReference type="GeneID" id="97486206"/>
<dbReference type="InterPro" id="IPR003838">
    <property type="entry name" value="ABC3_permease_C"/>
</dbReference>
<gene>
    <name evidence="10" type="ORF">GCM10010502_31320</name>
    <name evidence="11" type="ORF">HS99_0031460</name>
</gene>
<comment type="similarity">
    <text evidence="6">Belongs to the ABC-4 integral membrane protein family.</text>
</comment>
<feature type="transmembrane region" description="Helical" evidence="8">
    <location>
        <begin position="873"/>
        <end position="895"/>
    </location>
</feature>
<accession>A0A1E7N5P7</accession>
<feature type="transmembrane region" description="Helical" evidence="8">
    <location>
        <begin position="493"/>
        <end position="514"/>
    </location>
</feature>
<dbReference type="GO" id="GO:0022857">
    <property type="term" value="F:transmembrane transporter activity"/>
    <property type="evidence" value="ECO:0007669"/>
    <property type="project" value="TreeGrafter"/>
</dbReference>
<dbReference type="PANTHER" id="PTHR30572">
    <property type="entry name" value="MEMBRANE COMPONENT OF TRANSPORTER-RELATED"/>
    <property type="match status" value="1"/>
</dbReference>
<evidence type="ECO:0000313" key="11">
    <source>
        <dbReference type="EMBL" id="OEV36027.1"/>
    </source>
</evidence>
<feature type="transmembrane region" description="Helical" evidence="8">
    <location>
        <begin position="458"/>
        <end position="481"/>
    </location>
</feature>
<keyword evidence="4 8" id="KW-1133">Transmembrane helix</keyword>